<keyword evidence="1" id="KW-0472">Membrane</keyword>
<keyword evidence="1" id="KW-0812">Transmembrane</keyword>
<proteinExistence type="predicted"/>
<evidence type="ECO:0000256" key="1">
    <source>
        <dbReference type="SAM" id="Phobius"/>
    </source>
</evidence>
<evidence type="ECO:0000313" key="2">
    <source>
        <dbReference type="EMBL" id="CAE0247437.1"/>
    </source>
</evidence>
<accession>A0A7S3D5R3</accession>
<dbReference type="EMBL" id="HBIB01014899">
    <property type="protein sequence ID" value="CAE0247437.1"/>
    <property type="molecule type" value="Transcribed_RNA"/>
</dbReference>
<name>A0A7S3D5R3_9EUKA</name>
<dbReference type="AlphaFoldDB" id="A0A7S3D5R3"/>
<organism evidence="2">
    <name type="scientific">Palpitomonas bilix</name>
    <dbReference type="NCBI Taxonomy" id="652834"/>
    <lineage>
        <taxon>Eukaryota</taxon>
        <taxon>Eukaryota incertae sedis</taxon>
    </lineage>
</organism>
<protein>
    <submittedName>
        <fullName evidence="2">Uncharacterized protein</fullName>
    </submittedName>
</protein>
<keyword evidence="1" id="KW-1133">Transmembrane helix</keyword>
<feature type="transmembrane region" description="Helical" evidence="1">
    <location>
        <begin position="52"/>
        <end position="71"/>
    </location>
</feature>
<feature type="transmembrane region" description="Helical" evidence="1">
    <location>
        <begin position="156"/>
        <end position="181"/>
    </location>
</feature>
<reference evidence="2" key="1">
    <citation type="submission" date="2021-01" db="EMBL/GenBank/DDBJ databases">
        <authorList>
            <person name="Corre E."/>
            <person name="Pelletier E."/>
            <person name="Niang G."/>
            <person name="Scheremetjew M."/>
            <person name="Finn R."/>
            <person name="Kale V."/>
            <person name="Holt S."/>
            <person name="Cochrane G."/>
            <person name="Meng A."/>
            <person name="Brown T."/>
            <person name="Cohen L."/>
        </authorList>
    </citation>
    <scope>NUCLEOTIDE SEQUENCE</scope>
    <source>
        <strain evidence="2">NIES-2562</strain>
    </source>
</reference>
<sequence>MFNANYSTVLQYVDDKFMTIPAKTLLGDPGVASNDSREAAALAECLLNGQELSVVVLLLAFPSVVCSFFLGGQRIKSWIFFTLAHLASWAMLFALPLYYLQPWQHSCYDVSDLGDPFALVFAIVHIVVVLPFAYAVSRLMRALYFHFVAGRGVNGVLARVLVGIFSAPFAYCFVIFVWNWLVDSGLVTSTNIGTALLSVIVMDTFKAGRTGIVSFFSSFFSSMSKDAASLAKYQKEEFLHIINFSLNFYTVKKKMGKDRLYLFFRTIMEKKLSDIIESAPVREAFMSVAMGDANEEAHPAPPSPSALQRTISRFHSAGPIDESDSETSEVDEVIEDVESDNDVDTSSGGELPDPFIKTSLSTRASWYQKYLPWFNQPFKEEAVWPTVMKQTLNAISEQYGQNFLAQSARVKSKTETYVFGLTCEKDAEAKKIRCMLMREKDLKRVPLLEGKRVCFERPNHCLRNLTIRKMAEIYAEEYGGDNIEGEPCSLPFTASENVTLKAMKPPTNSSTTGAPARNSVKRLARIELTFPTQDGKRMKSPFLPRPSTR</sequence>
<feature type="transmembrane region" description="Helical" evidence="1">
    <location>
        <begin position="117"/>
        <end position="136"/>
    </location>
</feature>
<gene>
    <name evidence="2" type="ORF">PBIL07802_LOCUS9628</name>
</gene>
<feature type="transmembrane region" description="Helical" evidence="1">
    <location>
        <begin position="78"/>
        <end position="97"/>
    </location>
</feature>